<reference evidence="3" key="1">
    <citation type="journal article" date="2021" name="PeerJ">
        <title>Extensive microbial diversity within the chicken gut microbiome revealed by metagenomics and culture.</title>
        <authorList>
            <person name="Gilroy R."/>
            <person name="Ravi A."/>
            <person name="Getino M."/>
            <person name="Pursley I."/>
            <person name="Horton D.L."/>
            <person name="Alikhan N.F."/>
            <person name="Baker D."/>
            <person name="Gharbi K."/>
            <person name="Hall N."/>
            <person name="Watson M."/>
            <person name="Adriaenssens E.M."/>
            <person name="Foster-Nyarko E."/>
            <person name="Jarju S."/>
            <person name="Secka A."/>
            <person name="Antonio M."/>
            <person name="Oren A."/>
            <person name="Chaudhuri R.R."/>
            <person name="La Ragione R."/>
            <person name="Hildebrand F."/>
            <person name="Pallen M.J."/>
        </authorList>
    </citation>
    <scope>NUCLEOTIDE SEQUENCE</scope>
    <source>
        <strain evidence="3">F6-686</strain>
    </source>
</reference>
<dbReference type="GO" id="GO:0016787">
    <property type="term" value="F:hydrolase activity"/>
    <property type="evidence" value="ECO:0007669"/>
    <property type="project" value="UniProtKB-KW"/>
</dbReference>
<accession>A0A9E2KR16</accession>
<organism evidence="3 4">
    <name type="scientific">Candidatus Lactobacillus pullistercoris</name>
    <dbReference type="NCBI Taxonomy" id="2838636"/>
    <lineage>
        <taxon>Bacteria</taxon>
        <taxon>Bacillati</taxon>
        <taxon>Bacillota</taxon>
        <taxon>Bacilli</taxon>
        <taxon>Lactobacillales</taxon>
        <taxon>Lactobacillaceae</taxon>
        <taxon>Lactobacillus</taxon>
    </lineage>
</organism>
<evidence type="ECO:0000256" key="1">
    <source>
        <dbReference type="ARBA" id="ARBA00022801"/>
    </source>
</evidence>
<name>A0A9E2KR16_9LACO</name>
<sequence>MQNENTLTFLLRSNRIYLSPLDEESVASSYERAFLKEKREIDYVVLDKLSQAVRGQTDRLLDYIMSEFPRFLEPVFEKAAGDWLWKNKELPIGIRTIAHWWGPNPVKKREEEVDIVAPDFTNNKAIIGECKWRPADKVKPEMIDTLIERSFLIPKIRQHYLYFFAKEVTDGFRTYATEKNVKVVEYDDFFKEIDWD</sequence>
<proteinExistence type="predicted"/>
<dbReference type="Proteomes" id="UP000823844">
    <property type="component" value="Unassembled WGS sequence"/>
</dbReference>
<dbReference type="Pfam" id="PF03008">
    <property type="entry name" value="DUF234"/>
    <property type="match status" value="1"/>
</dbReference>
<dbReference type="InterPro" id="IPR004256">
    <property type="entry name" value="DUF234"/>
</dbReference>
<evidence type="ECO:0000313" key="3">
    <source>
        <dbReference type="EMBL" id="MBU3828001.1"/>
    </source>
</evidence>
<evidence type="ECO:0000313" key="4">
    <source>
        <dbReference type="Proteomes" id="UP000823844"/>
    </source>
</evidence>
<dbReference type="SUPFAM" id="SSF52980">
    <property type="entry name" value="Restriction endonuclease-like"/>
    <property type="match status" value="1"/>
</dbReference>
<keyword evidence="1" id="KW-0378">Hydrolase</keyword>
<gene>
    <name evidence="3" type="ORF">H9806_02440</name>
</gene>
<evidence type="ECO:0000259" key="2">
    <source>
        <dbReference type="Pfam" id="PF03008"/>
    </source>
</evidence>
<comment type="caution">
    <text evidence="3">The sequence shown here is derived from an EMBL/GenBank/DDBJ whole genome shotgun (WGS) entry which is preliminary data.</text>
</comment>
<feature type="domain" description="DUF234" evidence="2">
    <location>
        <begin position="44"/>
        <end position="137"/>
    </location>
</feature>
<protein>
    <submittedName>
        <fullName evidence="3">DUF234 domain-containing protein</fullName>
    </submittedName>
</protein>
<dbReference type="AlphaFoldDB" id="A0A9E2KR16"/>
<dbReference type="EMBL" id="JAHLFT010000030">
    <property type="protein sequence ID" value="MBU3828001.1"/>
    <property type="molecule type" value="Genomic_DNA"/>
</dbReference>
<reference evidence="3" key="2">
    <citation type="submission" date="2021-04" db="EMBL/GenBank/DDBJ databases">
        <authorList>
            <person name="Gilroy R."/>
        </authorList>
    </citation>
    <scope>NUCLEOTIDE SEQUENCE</scope>
    <source>
        <strain evidence="3">F6-686</strain>
    </source>
</reference>
<dbReference type="InterPro" id="IPR011335">
    <property type="entry name" value="Restrct_endonuc-II-like"/>
</dbReference>